<accession>A0A9N8F1B5</accession>
<dbReference type="AlphaFoldDB" id="A0A9N8F1B5"/>
<evidence type="ECO:0000313" key="3">
    <source>
        <dbReference type="Proteomes" id="UP001153069"/>
    </source>
</evidence>
<evidence type="ECO:0000256" key="1">
    <source>
        <dbReference type="SAM" id="MobiDB-lite"/>
    </source>
</evidence>
<keyword evidence="3" id="KW-1185">Reference proteome</keyword>
<feature type="compositionally biased region" description="Polar residues" evidence="1">
    <location>
        <begin position="21"/>
        <end position="36"/>
    </location>
</feature>
<proteinExistence type="predicted"/>
<protein>
    <submittedName>
        <fullName evidence="2">Uncharacterized protein</fullName>
    </submittedName>
</protein>
<reference evidence="2" key="1">
    <citation type="submission" date="2020-06" db="EMBL/GenBank/DDBJ databases">
        <authorList>
            <consortium name="Plant Systems Biology data submission"/>
        </authorList>
    </citation>
    <scope>NUCLEOTIDE SEQUENCE</scope>
    <source>
        <strain evidence="2">D6</strain>
    </source>
</reference>
<evidence type="ECO:0000313" key="2">
    <source>
        <dbReference type="EMBL" id="CAB9531051.1"/>
    </source>
</evidence>
<dbReference type="EMBL" id="CAICTM010003207">
    <property type="protein sequence ID" value="CAB9531051.1"/>
    <property type="molecule type" value="Genomic_DNA"/>
</dbReference>
<name>A0A9N8F1B5_9STRA</name>
<organism evidence="2 3">
    <name type="scientific">Seminavis robusta</name>
    <dbReference type="NCBI Taxonomy" id="568900"/>
    <lineage>
        <taxon>Eukaryota</taxon>
        <taxon>Sar</taxon>
        <taxon>Stramenopiles</taxon>
        <taxon>Ochrophyta</taxon>
        <taxon>Bacillariophyta</taxon>
        <taxon>Bacillariophyceae</taxon>
        <taxon>Bacillariophycidae</taxon>
        <taxon>Naviculales</taxon>
        <taxon>Naviculaceae</taxon>
        <taxon>Seminavis</taxon>
    </lineage>
</organism>
<sequence length="388" mass="44258">MASKTRPTSLEGPRNQERTELSASGSQYETMDSTSPLPGVAASVYRCERYGWGTCLRTILEGIHDTVCPLQSLQGQEETIVKHIYSFLASKWAHHVYLTQPAPPYTLYKRPHRSRGEVDPRHGPDRSEWMRFHEHQVWYDWASGERPEPPSPAHYGHVDKKAAFVSVKYVTFPEPADRNINMMPFRFGDKDSLPVEYQCYWHLIEECPYMDPNLFEGSSVGYLTVHESFVDATKAQRRQGLHIEAPGVSTAEELGNIEAYSSHRKPVVHFHWGMGRYVEDDETMRLEGGIFMASTVANTSQLWHALVDKSTPGIVDHHGGCEHLRPLLGQGQKLDANELIWMTDSTPHEALPQQESGYRQFFRVVTSESPTGMPIIRHRIHWFPCLAM</sequence>
<gene>
    <name evidence="2" type="ORF">SEMRO_3209_G345270.1</name>
</gene>
<feature type="region of interest" description="Disordered" evidence="1">
    <location>
        <begin position="1"/>
        <end position="36"/>
    </location>
</feature>
<comment type="caution">
    <text evidence="2">The sequence shown here is derived from an EMBL/GenBank/DDBJ whole genome shotgun (WGS) entry which is preliminary data.</text>
</comment>
<dbReference type="Proteomes" id="UP001153069">
    <property type="component" value="Unassembled WGS sequence"/>
</dbReference>
<dbReference type="OrthoDB" id="198323at2759"/>